<dbReference type="GO" id="GO:0003700">
    <property type="term" value="F:DNA-binding transcription factor activity"/>
    <property type="evidence" value="ECO:0007669"/>
    <property type="project" value="InterPro"/>
</dbReference>
<dbReference type="SUPFAM" id="SSF118290">
    <property type="entry name" value="WRKY DNA-binding domain"/>
    <property type="match status" value="1"/>
</dbReference>
<evidence type="ECO:0000313" key="7">
    <source>
        <dbReference type="EnsemblPlants" id="TuG1812G0200000513.01.T01"/>
    </source>
</evidence>
<dbReference type="AlphaFoldDB" id="A0A8R7P9H4"/>
<evidence type="ECO:0000256" key="2">
    <source>
        <dbReference type="ARBA" id="ARBA00023015"/>
    </source>
</evidence>
<dbReference type="Proteomes" id="UP000015106">
    <property type="component" value="Chromosome 2"/>
</dbReference>
<dbReference type="GO" id="GO:0005634">
    <property type="term" value="C:nucleus"/>
    <property type="evidence" value="ECO:0007669"/>
    <property type="project" value="UniProtKB-SubCell"/>
</dbReference>
<protein>
    <recommendedName>
        <fullName evidence="6">WRKY domain-containing protein</fullName>
    </recommendedName>
</protein>
<reference evidence="8" key="1">
    <citation type="journal article" date="2013" name="Nature">
        <title>Draft genome of the wheat A-genome progenitor Triticum urartu.</title>
        <authorList>
            <person name="Ling H.Q."/>
            <person name="Zhao S."/>
            <person name="Liu D."/>
            <person name="Wang J."/>
            <person name="Sun H."/>
            <person name="Zhang C."/>
            <person name="Fan H."/>
            <person name="Li D."/>
            <person name="Dong L."/>
            <person name="Tao Y."/>
            <person name="Gao C."/>
            <person name="Wu H."/>
            <person name="Li Y."/>
            <person name="Cui Y."/>
            <person name="Guo X."/>
            <person name="Zheng S."/>
            <person name="Wang B."/>
            <person name="Yu K."/>
            <person name="Liang Q."/>
            <person name="Yang W."/>
            <person name="Lou X."/>
            <person name="Chen J."/>
            <person name="Feng M."/>
            <person name="Jian J."/>
            <person name="Zhang X."/>
            <person name="Luo G."/>
            <person name="Jiang Y."/>
            <person name="Liu J."/>
            <person name="Wang Z."/>
            <person name="Sha Y."/>
            <person name="Zhang B."/>
            <person name="Wu H."/>
            <person name="Tang D."/>
            <person name="Shen Q."/>
            <person name="Xue P."/>
            <person name="Zou S."/>
            <person name="Wang X."/>
            <person name="Liu X."/>
            <person name="Wang F."/>
            <person name="Yang Y."/>
            <person name="An X."/>
            <person name="Dong Z."/>
            <person name="Zhang K."/>
            <person name="Zhang X."/>
            <person name="Luo M.C."/>
            <person name="Dvorak J."/>
            <person name="Tong Y."/>
            <person name="Wang J."/>
            <person name="Yang H."/>
            <person name="Li Z."/>
            <person name="Wang D."/>
            <person name="Zhang A."/>
            <person name="Wang J."/>
        </authorList>
    </citation>
    <scope>NUCLEOTIDE SEQUENCE</scope>
    <source>
        <strain evidence="8">cv. G1812</strain>
    </source>
</reference>
<dbReference type="InterPro" id="IPR003657">
    <property type="entry name" value="WRKY_dom"/>
</dbReference>
<dbReference type="Gene3D" id="2.20.25.80">
    <property type="entry name" value="WRKY domain"/>
    <property type="match status" value="1"/>
</dbReference>
<dbReference type="PROSITE" id="PS50811">
    <property type="entry name" value="WRKY"/>
    <property type="match status" value="1"/>
</dbReference>
<evidence type="ECO:0000313" key="8">
    <source>
        <dbReference type="Proteomes" id="UP000015106"/>
    </source>
</evidence>
<feature type="domain" description="WRKY" evidence="6">
    <location>
        <begin position="28"/>
        <end position="71"/>
    </location>
</feature>
<dbReference type="Gramene" id="TuG1812G0200000513.01.T01">
    <property type="protein sequence ID" value="TuG1812G0200000513.01.T01"/>
    <property type="gene ID" value="TuG1812G0200000513.01"/>
</dbReference>
<sequence>MISNIGQKRRRNNDRRSRSLVTVVPHYDGHHWRKYGQKNINDREHARSYYRCAYTERNCAATKTIQQQDQNTSLNYE</sequence>
<dbReference type="Pfam" id="PF03106">
    <property type="entry name" value="WRKY"/>
    <property type="match status" value="1"/>
</dbReference>
<dbReference type="InterPro" id="IPR036576">
    <property type="entry name" value="WRKY_dom_sf"/>
</dbReference>
<evidence type="ECO:0000256" key="1">
    <source>
        <dbReference type="ARBA" id="ARBA00004123"/>
    </source>
</evidence>
<comment type="subcellular location">
    <subcellularLocation>
        <location evidence="1">Nucleus</location>
    </subcellularLocation>
</comment>
<evidence type="ECO:0000256" key="4">
    <source>
        <dbReference type="ARBA" id="ARBA00023163"/>
    </source>
</evidence>
<reference evidence="7" key="3">
    <citation type="submission" date="2022-06" db="UniProtKB">
        <authorList>
            <consortium name="EnsemblPlants"/>
        </authorList>
    </citation>
    <scope>IDENTIFICATION</scope>
</reference>
<dbReference type="GO" id="GO:0043565">
    <property type="term" value="F:sequence-specific DNA binding"/>
    <property type="evidence" value="ECO:0007669"/>
    <property type="project" value="InterPro"/>
</dbReference>
<keyword evidence="8" id="KW-1185">Reference proteome</keyword>
<dbReference type="InterPro" id="IPR044810">
    <property type="entry name" value="WRKY_plant"/>
</dbReference>
<dbReference type="EnsemblPlants" id="TuG1812G0200000513.01.T01">
    <property type="protein sequence ID" value="TuG1812G0200000513.01.T01"/>
    <property type="gene ID" value="TuG1812G0200000513.01"/>
</dbReference>
<keyword evidence="2" id="KW-0805">Transcription regulation</keyword>
<keyword evidence="3" id="KW-0238">DNA-binding</keyword>
<organism evidence="7 8">
    <name type="scientific">Triticum urartu</name>
    <name type="common">Red wild einkorn</name>
    <name type="synonym">Crithodium urartu</name>
    <dbReference type="NCBI Taxonomy" id="4572"/>
    <lineage>
        <taxon>Eukaryota</taxon>
        <taxon>Viridiplantae</taxon>
        <taxon>Streptophyta</taxon>
        <taxon>Embryophyta</taxon>
        <taxon>Tracheophyta</taxon>
        <taxon>Spermatophyta</taxon>
        <taxon>Magnoliopsida</taxon>
        <taxon>Liliopsida</taxon>
        <taxon>Poales</taxon>
        <taxon>Poaceae</taxon>
        <taxon>BOP clade</taxon>
        <taxon>Pooideae</taxon>
        <taxon>Triticodae</taxon>
        <taxon>Triticeae</taxon>
        <taxon>Triticinae</taxon>
        <taxon>Triticum</taxon>
    </lineage>
</organism>
<dbReference type="SMART" id="SM00774">
    <property type="entry name" value="WRKY"/>
    <property type="match status" value="1"/>
</dbReference>
<keyword evidence="5" id="KW-0539">Nucleus</keyword>
<proteinExistence type="predicted"/>
<name>A0A8R7P9H4_TRIUA</name>
<dbReference type="PANTHER" id="PTHR31282">
    <property type="entry name" value="WRKY TRANSCRIPTION FACTOR 21-RELATED"/>
    <property type="match status" value="1"/>
</dbReference>
<keyword evidence="4" id="KW-0804">Transcription</keyword>
<evidence type="ECO:0000256" key="3">
    <source>
        <dbReference type="ARBA" id="ARBA00023125"/>
    </source>
</evidence>
<reference evidence="7" key="2">
    <citation type="submission" date="2018-03" db="EMBL/GenBank/DDBJ databases">
        <title>The Triticum urartu genome reveals the dynamic nature of wheat genome evolution.</title>
        <authorList>
            <person name="Ling H."/>
            <person name="Ma B."/>
            <person name="Shi X."/>
            <person name="Liu H."/>
            <person name="Dong L."/>
            <person name="Sun H."/>
            <person name="Cao Y."/>
            <person name="Gao Q."/>
            <person name="Zheng S."/>
            <person name="Li Y."/>
            <person name="Yu Y."/>
            <person name="Du H."/>
            <person name="Qi M."/>
            <person name="Li Y."/>
            <person name="Yu H."/>
            <person name="Cui Y."/>
            <person name="Wang N."/>
            <person name="Chen C."/>
            <person name="Wu H."/>
            <person name="Zhao Y."/>
            <person name="Zhang J."/>
            <person name="Li Y."/>
            <person name="Zhou W."/>
            <person name="Zhang B."/>
            <person name="Hu W."/>
            <person name="Eijk M."/>
            <person name="Tang J."/>
            <person name="Witsenboer H."/>
            <person name="Zhao S."/>
            <person name="Li Z."/>
            <person name="Zhang A."/>
            <person name="Wang D."/>
            <person name="Liang C."/>
        </authorList>
    </citation>
    <scope>NUCLEOTIDE SEQUENCE [LARGE SCALE GENOMIC DNA]</scope>
    <source>
        <strain evidence="7">cv. G1812</strain>
    </source>
</reference>
<accession>A0A8R7P9H4</accession>
<evidence type="ECO:0000259" key="6">
    <source>
        <dbReference type="PROSITE" id="PS50811"/>
    </source>
</evidence>
<evidence type="ECO:0000256" key="5">
    <source>
        <dbReference type="ARBA" id="ARBA00023242"/>
    </source>
</evidence>